<keyword evidence="5" id="KW-0720">Serine protease</keyword>
<dbReference type="GO" id="GO:0016020">
    <property type="term" value="C:membrane"/>
    <property type="evidence" value="ECO:0007669"/>
    <property type="project" value="UniProtKB-SubCell"/>
</dbReference>
<keyword evidence="3" id="KW-0645">Protease</keyword>
<dbReference type="Pfam" id="PF01343">
    <property type="entry name" value="Peptidase_S49"/>
    <property type="match status" value="2"/>
</dbReference>
<evidence type="ECO:0000313" key="9">
    <source>
        <dbReference type="EMBL" id="KAG2382221.1"/>
    </source>
</evidence>
<feature type="active site" description="Proton donor/acceptor" evidence="7">
    <location>
        <position position="231"/>
    </location>
</feature>
<evidence type="ECO:0000313" key="10">
    <source>
        <dbReference type="Proteomes" id="UP000816034"/>
    </source>
</evidence>
<dbReference type="NCBIfam" id="TIGR00706">
    <property type="entry name" value="SppA_dom"/>
    <property type="match status" value="1"/>
</dbReference>
<dbReference type="InterPro" id="IPR002142">
    <property type="entry name" value="Peptidase_S49"/>
</dbReference>
<keyword evidence="4" id="KW-0378">Hydrolase</keyword>
<dbReference type="EMBL" id="PYSW02000024">
    <property type="protein sequence ID" value="KAG2382221.1"/>
    <property type="molecule type" value="Genomic_DNA"/>
</dbReference>
<dbReference type="GO" id="GO:0006465">
    <property type="term" value="P:signal peptide processing"/>
    <property type="evidence" value="ECO:0007669"/>
    <property type="project" value="InterPro"/>
</dbReference>
<protein>
    <recommendedName>
        <fullName evidence="8">Peptidase S49 domain-containing protein</fullName>
    </recommendedName>
</protein>
<dbReference type="InterPro" id="IPR047272">
    <property type="entry name" value="S49_SppA_C"/>
</dbReference>
<evidence type="ECO:0000256" key="2">
    <source>
        <dbReference type="ARBA" id="ARBA00008683"/>
    </source>
</evidence>
<reference evidence="9 10" key="1">
    <citation type="journal article" date="2018" name="BMC Genomics">
        <title>The genome of Naegleria lovaniensis, the basis for a comparative approach to unravel pathogenicity factors of the human pathogenic amoeba N. fowleri.</title>
        <authorList>
            <person name="Liechti N."/>
            <person name="Schurch N."/>
            <person name="Bruggmann R."/>
            <person name="Wittwer M."/>
        </authorList>
    </citation>
    <scope>NUCLEOTIDE SEQUENCE [LARGE SCALE GENOMIC DNA]</scope>
    <source>
        <strain evidence="9 10">ATCC 30569</strain>
    </source>
</reference>
<feature type="active site" description="Nucleophile" evidence="7">
    <location>
        <position position="436"/>
    </location>
</feature>
<dbReference type="AlphaFoldDB" id="A0AA88KN64"/>
<evidence type="ECO:0000256" key="1">
    <source>
        <dbReference type="ARBA" id="ARBA00004370"/>
    </source>
</evidence>
<dbReference type="InterPro" id="IPR004634">
    <property type="entry name" value="Pept_S49_pIV"/>
</dbReference>
<feature type="domain" description="Peptidase S49" evidence="8">
    <location>
        <begin position="165"/>
        <end position="315"/>
    </location>
</feature>
<accession>A0AA88KN64</accession>
<comment type="caution">
    <text evidence="9">The sequence shown here is derived from an EMBL/GenBank/DDBJ whole genome shotgun (WGS) entry which is preliminary data.</text>
</comment>
<evidence type="ECO:0000256" key="4">
    <source>
        <dbReference type="ARBA" id="ARBA00022801"/>
    </source>
</evidence>
<dbReference type="InterPro" id="IPR004635">
    <property type="entry name" value="Pept_S49_SppA"/>
</dbReference>
<dbReference type="PANTHER" id="PTHR33209">
    <property type="entry name" value="PROTEASE 4"/>
    <property type="match status" value="1"/>
</dbReference>
<dbReference type="Gene3D" id="6.20.330.10">
    <property type="match status" value="1"/>
</dbReference>
<dbReference type="PIRSF" id="PIRSF001217">
    <property type="entry name" value="Protease_4_SppA"/>
    <property type="match status" value="1"/>
</dbReference>
<name>A0AA88KN64_NAELO</name>
<dbReference type="GeneID" id="68097878"/>
<evidence type="ECO:0000256" key="6">
    <source>
        <dbReference type="ARBA" id="ARBA00023136"/>
    </source>
</evidence>
<dbReference type="PANTHER" id="PTHR33209:SF1">
    <property type="entry name" value="PEPTIDASE S49 DOMAIN-CONTAINING PROTEIN"/>
    <property type="match status" value="1"/>
</dbReference>
<dbReference type="RefSeq" id="XP_044547900.1">
    <property type="nucleotide sequence ID" value="XM_044695172.1"/>
</dbReference>
<dbReference type="Gene3D" id="3.90.226.10">
    <property type="entry name" value="2-enoyl-CoA Hydratase, Chain A, domain 1"/>
    <property type="match status" value="2"/>
</dbReference>
<evidence type="ECO:0000256" key="3">
    <source>
        <dbReference type="ARBA" id="ARBA00022670"/>
    </source>
</evidence>
<dbReference type="CDD" id="cd07018">
    <property type="entry name" value="S49_SppA_67K_type"/>
    <property type="match status" value="1"/>
</dbReference>
<feature type="domain" description="Peptidase S49" evidence="8">
    <location>
        <begin position="420"/>
        <end position="571"/>
    </location>
</feature>
<dbReference type="Proteomes" id="UP000816034">
    <property type="component" value="Unassembled WGS sequence"/>
</dbReference>
<dbReference type="CDD" id="cd07023">
    <property type="entry name" value="S49_Sppa_N_C"/>
    <property type="match status" value="1"/>
</dbReference>
<evidence type="ECO:0000256" key="5">
    <source>
        <dbReference type="ARBA" id="ARBA00022825"/>
    </source>
</evidence>
<keyword evidence="10" id="KW-1185">Reference proteome</keyword>
<comment type="similarity">
    <text evidence="2">Belongs to the peptidase S49 family.</text>
</comment>
<keyword evidence="6" id="KW-0472">Membrane</keyword>
<comment type="subcellular location">
    <subcellularLocation>
        <location evidence="1">Membrane</location>
    </subcellularLocation>
</comment>
<evidence type="ECO:0000259" key="8">
    <source>
        <dbReference type="Pfam" id="PF01343"/>
    </source>
</evidence>
<dbReference type="SUPFAM" id="SSF52096">
    <property type="entry name" value="ClpP/crotonase"/>
    <property type="match status" value="2"/>
</dbReference>
<sequence>MDMTTYTDYVTKTVQQAYDKGRGVLEYYGVVEKPVQPNTQDPIRNFIGNHPYITTSIVSLAVSSSVKFILRQLKKRVSPNTVLEIDLEDLDFTAQPVTPSLSALFSQGKTKMHYLTFVDMLKVAKQNPNIVGLILYFQGSSHNPFSGVSLAHLSEMRKALFDFKQHKTTIAHSHFFSNTVNYYFASACEKIYIGDQGLTVLNGFQLRNFFLKQLLDKAEIEPYVVKRAEYKLAMNTFTETKYSEQHKEQVESLAKDLFDTIIKDISETREKNATSVREWFDIGVFGASAAVEHKVVDGVKHRDEMLSVMADSLSVDSKKINLLYIQKYLQQKLEGNPLDYLNPKKKSDNVVAVIYASGAIVRGRPQNPQDTNMNSDVLVDAIYKARKNSEVKVILLRVDSPGGEVFASEHIRRELELAKTEDKKKIVVSMGGVAASGGYWISSVADKIVAHPFTITGSIGVIMGKFFLGDFFSNKLGITNDVISTNKNASVFSYFDRVTEQQTELFNNVIDEFYDSFIEKVSQARNISKDDLKNKIAKGKVYFGEAAKEVNLVDQVGDFYDAVKVAKEVAGMQNEPYLSVFYPKKKSLSEALLSSQSPTNSRERAFKSGISVLEPFYAMFQSLSGLFKVSNFFVKHGSVVDKYVQFAEKAIQANNGEVKAELEPSIEFN</sequence>
<dbReference type="InterPro" id="IPR029045">
    <property type="entry name" value="ClpP/crotonase-like_dom_sf"/>
</dbReference>
<organism evidence="9 10">
    <name type="scientific">Naegleria lovaniensis</name>
    <name type="common">Amoeba</name>
    <dbReference type="NCBI Taxonomy" id="51637"/>
    <lineage>
        <taxon>Eukaryota</taxon>
        <taxon>Discoba</taxon>
        <taxon>Heterolobosea</taxon>
        <taxon>Tetramitia</taxon>
        <taxon>Eutetramitia</taxon>
        <taxon>Vahlkampfiidae</taxon>
        <taxon>Naegleria</taxon>
    </lineage>
</organism>
<proteinExistence type="inferred from homology"/>
<dbReference type="NCBIfam" id="TIGR00705">
    <property type="entry name" value="SppA_67K"/>
    <property type="match status" value="1"/>
</dbReference>
<dbReference type="GO" id="GO:0008236">
    <property type="term" value="F:serine-type peptidase activity"/>
    <property type="evidence" value="ECO:0007669"/>
    <property type="project" value="UniProtKB-KW"/>
</dbReference>
<evidence type="ECO:0000256" key="7">
    <source>
        <dbReference type="PIRSR" id="PIRSR001217-1"/>
    </source>
</evidence>
<gene>
    <name evidence="9" type="ORF">C9374_005423</name>
</gene>
<dbReference type="InterPro" id="IPR047217">
    <property type="entry name" value="S49_SppA_67K_type_N"/>
</dbReference>